<dbReference type="eggNOG" id="ENOG5033N7Y">
    <property type="taxonomic scope" value="Bacteria"/>
</dbReference>
<evidence type="ECO:0000313" key="1">
    <source>
        <dbReference type="EMBL" id="AGK95858.1"/>
    </source>
</evidence>
<keyword evidence="2" id="KW-1185">Reference proteome</keyword>
<protein>
    <recommendedName>
        <fullName evidence="3">Right handed beta helix domain-containing protein</fullName>
    </recommendedName>
</protein>
<name>R4JZV7_CLOPA</name>
<gene>
    <name evidence="1" type="ORF">Clopa_0834</name>
</gene>
<reference evidence="1 2" key="1">
    <citation type="submission" date="2012-01" db="EMBL/GenBank/DDBJ databases">
        <title>Complete sequence of chromosome of Clostridium pasteurianum BC1.</title>
        <authorList>
            <consortium name="US DOE Joint Genome Institute"/>
            <person name="Lucas S."/>
            <person name="Han J."/>
            <person name="Lapidus A."/>
            <person name="Cheng J.-F."/>
            <person name="Goodwin L."/>
            <person name="Pitluck S."/>
            <person name="Peters L."/>
            <person name="Mikhailova N."/>
            <person name="Teshima H."/>
            <person name="Detter J.C."/>
            <person name="Han C."/>
            <person name="Tapia R."/>
            <person name="Land M."/>
            <person name="Hauser L."/>
            <person name="Kyrpides N."/>
            <person name="Ivanova N."/>
            <person name="Pagani I."/>
            <person name="Dunn J."/>
            <person name="Taghavi S."/>
            <person name="Francis A."/>
            <person name="van der Lelie D."/>
            <person name="Woyke T."/>
        </authorList>
    </citation>
    <scope>NUCLEOTIDE SEQUENCE [LARGE SCALE GENOMIC DNA]</scope>
    <source>
        <strain evidence="1 2">BC1</strain>
    </source>
</reference>
<evidence type="ECO:0000313" key="2">
    <source>
        <dbReference type="Proteomes" id="UP000013523"/>
    </source>
</evidence>
<dbReference type="HOGENOM" id="CLU_484751_0_0_9"/>
<dbReference type="PATRIC" id="fig|86416.3.peg.825"/>
<dbReference type="AlphaFoldDB" id="R4JZV7"/>
<evidence type="ECO:0008006" key="3">
    <source>
        <dbReference type="Google" id="ProtNLM"/>
    </source>
</evidence>
<sequence>MIKGLTENYQVNHTKQNLSDEISADIYNSDESTLSISSYPRMTGETDDRGRFLRLLADCKTQGKKAKLEAFKIYKITSYDTSSNISLTIDLSYINLDGNSATLDFTGNPAQTSIYVTATRIPPYFNNHIGEIKNLFIDGKSSGTVRNNSTALNIDSSVNGSGVAHINLTKLNIRGFSAGIRYCNHAYLIRHTSLDIFDCDTCIIMPSGYTDYGEGISFYGCTFYNSGTAVNLQNPSGEFYFFGCSFDYNSLQFDINSSAAMLSQCHIEGSCKMKVSGSGGTLEISNSRLVFQDVSAYAPFNVSTNCEGIYIKDSYIDGGLFNNTGKYDIVTGGGIVKIEGSKSYNIYTGFFTNYLDENSLNFSPKRIDAEVFSYTDNEIYNTLSAKNISVARDTTVFESGAFSTKITKQFGAYSSSGCYLFVKLQPNTKRVSFRLRWKSNINIPTNTIDFYTMWADALRGQKIVTTTTVNKTGTGGTDNHTHTYGQDIYLTDFAKTQDLGHLGQWISINSNWSTLAPGAIQSIRPSWANYFVIVLNLAILNGPGSIYIDRLEVYEF</sequence>
<dbReference type="OrthoDB" id="6502305at2"/>
<dbReference type="Proteomes" id="UP000013523">
    <property type="component" value="Chromosome"/>
</dbReference>
<organism evidence="1 2">
    <name type="scientific">Clostridium pasteurianum BC1</name>
    <dbReference type="NCBI Taxonomy" id="86416"/>
    <lineage>
        <taxon>Bacteria</taxon>
        <taxon>Bacillati</taxon>
        <taxon>Bacillota</taxon>
        <taxon>Clostridia</taxon>
        <taxon>Eubacteriales</taxon>
        <taxon>Clostridiaceae</taxon>
        <taxon>Clostridium</taxon>
    </lineage>
</organism>
<dbReference type="RefSeq" id="WP_015614182.1">
    <property type="nucleotide sequence ID" value="NC_021182.1"/>
</dbReference>
<dbReference type="EMBL" id="CP003261">
    <property type="protein sequence ID" value="AGK95858.1"/>
    <property type="molecule type" value="Genomic_DNA"/>
</dbReference>
<accession>R4JZV7</accession>
<proteinExistence type="predicted"/>
<dbReference type="KEGG" id="cpas:Clopa_0834"/>